<feature type="domain" description="ACT" evidence="12">
    <location>
        <begin position="294"/>
        <end position="364"/>
    </location>
</feature>
<comment type="caution">
    <text evidence="13">The sequence shown here is derived from an EMBL/GenBank/DDBJ whole genome shotgun (WGS) entry which is preliminary data.</text>
</comment>
<comment type="catalytic activity">
    <reaction evidence="10">
        <text>prephenate + NAD(+) = 3-(4-hydroxyphenyl)pyruvate + CO2 + NADH</text>
        <dbReference type="Rhea" id="RHEA:13869"/>
        <dbReference type="ChEBI" id="CHEBI:16526"/>
        <dbReference type="ChEBI" id="CHEBI:29934"/>
        <dbReference type="ChEBI" id="CHEBI:36242"/>
        <dbReference type="ChEBI" id="CHEBI:57540"/>
        <dbReference type="ChEBI" id="CHEBI:57945"/>
        <dbReference type="EC" id="1.3.1.12"/>
    </reaction>
</comment>
<dbReference type="InterPro" id="IPR002912">
    <property type="entry name" value="ACT_dom"/>
</dbReference>
<dbReference type="GO" id="GO:0006571">
    <property type="term" value="P:tyrosine biosynthetic process"/>
    <property type="evidence" value="ECO:0007669"/>
    <property type="project" value="UniProtKB-UniPathway"/>
</dbReference>
<evidence type="ECO:0000256" key="2">
    <source>
        <dbReference type="ARBA" id="ARBA00007964"/>
    </source>
</evidence>
<evidence type="ECO:0000256" key="8">
    <source>
        <dbReference type="ARBA" id="ARBA00023027"/>
    </source>
</evidence>
<evidence type="ECO:0000256" key="5">
    <source>
        <dbReference type="ARBA" id="ARBA00022498"/>
    </source>
</evidence>
<dbReference type="InterPro" id="IPR008927">
    <property type="entry name" value="6-PGluconate_DH-like_C_sf"/>
</dbReference>
<dbReference type="STRING" id="1423812.FD20_GL000437"/>
<dbReference type="SUPFAM" id="SSF48179">
    <property type="entry name" value="6-phosphogluconate dehydrogenase C-terminal domain-like"/>
    <property type="match status" value="1"/>
</dbReference>
<dbReference type="PANTHER" id="PTHR21363:SF0">
    <property type="entry name" value="PREPHENATE DEHYDROGENASE [NADP(+)]"/>
    <property type="match status" value="1"/>
</dbReference>
<dbReference type="NCBIfam" id="NF005107">
    <property type="entry name" value="PRK06545.1-5"/>
    <property type="match status" value="1"/>
</dbReference>
<dbReference type="SUPFAM" id="SSF55021">
    <property type="entry name" value="ACT-like"/>
    <property type="match status" value="1"/>
</dbReference>
<dbReference type="InterPro" id="IPR050812">
    <property type="entry name" value="Preph/Arog_dehydrog"/>
</dbReference>
<keyword evidence="6" id="KW-0028">Amino-acid biosynthesis</keyword>
<dbReference type="InterPro" id="IPR003099">
    <property type="entry name" value="Prephen_DH"/>
</dbReference>
<dbReference type="SUPFAM" id="SSF51735">
    <property type="entry name" value="NAD(P)-binding Rossmann-fold domains"/>
    <property type="match status" value="1"/>
</dbReference>
<evidence type="ECO:0000256" key="10">
    <source>
        <dbReference type="ARBA" id="ARBA00049260"/>
    </source>
</evidence>
<organism evidence="13 14">
    <name type="scientific">Liquorilactobacillus uvarum DSM 19971</name>
    <dbReference type="NCBI Taxonomy" id="1423812"/>
    <lineage>
        <taxon>Bacteria</taxon>
        <taxon>Bacillati</taxon>
        <taxon>Bacillota</taxon>
        <taxon>Bacilli</taxon>
        <taxon>Lactobacillales</taxon>
        <taxon>Lactobacillaceae</taxon>
        <taxon>Liquorilactobacillus</taxon>
    </lineage>
</organism>
<sequence>MTTVFIKGLGLIGSSLVRAIRAQHPTFKIIGNDIDEKACSYALEHKIIDQAATDLDEAAAADFIILATPVSTIINDLQQLAKLPLKKKVIISDVGSTKQEVLKAAIPLQKKGITFIGGHPMAGSHKTGVTAGRIDLFENAFYFLVETESNNPACLQLQNLLQRTRVKWLLISSKEHDQLVGQISHLPHVIASSLVNQTQHFFEDSPLGMRMAAGGFKSITRIASSDPVMWSAILQSNSKIIVHQIEQYIRELENIKRAIENNDQTRIFSFFESAKNSRDQLGPEKVGQLPDFFDLFINIPDQVGAIADITHLLALNQINLVNIHILEIREDIDGVLQLTFMREEDRVQAEKKLSQNNYVVLRRD</sequence>
<dbReference type="OrthoDB" id="9802008at2"/>
<keyword evidence="8" id="KW-0520">NAD</keyword>
<dbReference type="InterPro" id="IPR036291">
    <property type="entry name" value="NAD(P)-bd_dom_sf"/>
</dbReference>
<dbReference type="InterPro" id="IPR046825">
    <property type="entry name" value="PDH_C"/>
</dbReference>
<keyword evidence="7" id="KW-0560">Oxidoreductase</keyword>
<dbReference type="Pfam" id="PF02153">
    <property type="entry name" value="PDH_N"/>
    <property type="match status" value="1"/>
</dbReference>
<feature type="domain" description="Prephenate/arogenate dehydrogenase" evidence="11">
    <location>
        <begin position="2"/>
        <end position="289"/>
    </location>
</feature>
<dbReference type="Gene3D" id="1.10.3660.10">
    <property type="entry name" value="6-phosphogluconate dehydrogenase C-terminal like domain"/>
    <property type="match status" value="1"/>
</dbReference>
<dbReference type="FunFam" id="1.10.3660.10:FF:000003">
    <property type="entry name" value="Prephenate dehydrogenase"/>
    <property type="match status" value="1"/>
</dbReference>
<evidence type="ECO:0000313" key="13">
    <source>
        <dbReference type="EMBL" id="KRL37405.1"/>
    </source>
</evidence>
<keyword evidence="9" id="KW-0057">Aromatic amino acid biosynthesis</keyword>
<gene>
    <name evidence="13" type="ORF">FD20_GL000437</name>
</gene>
<dbReference type="GO" id="GO:0004665">
    <property type="term" value="F:prephenate dehydrogenase (NADP+) activity"/>
    <property type="evidence" value="ECO:0007669"/>
    <property type="project" value="InterPro"/>
</dbReference>
<dbReference type="RefSeq" id="WP_057737190.1">
    <property type="nucleotide sequence ID" value="NZ_AZEG01000012.1"/>
</dbReference>
<evidence type="ECO:0000259" key="12">
    <source>
        <dbReference type="PROSITE" id="PS51671"/>
    </source>
</evidence>
<dbReference type="AlphaFoldDB" id="A0A0R1PXW6"/>
<name>A0A0R1PXW6_9LACO</name>
<dbReference type="EMBL" id="AZEG01000012">
    <property type="protein sequence ID" value="KRL37405.1"/>
    <property type="molecule type" value="Genomic_DNA"/>
</dbReference>
<dbReference type="InterPro" id="IPR045865">
    <property type="entry name" value="ACT-like_dom_sf"/>
</dbReference>
<accession>A0A0R1PXW6</accession>
<comment type="similarity">
    <text evidence="2">Belongs to the prephenate/arogenate dehydrogenase family.</text>
</comment>
<dbReference type="UniPathway" id="UPA00122">
    <property type="reaction ID" value="UER00961"/>
</dbReference>
<keyword evidence="5" id="KW-0827">Tyrosine biosynthesis</keyword>
<dbReference type="Pfam" id="PF20463">
    <property type="entry name" value="PDH_C"/>
    <property type="match status" value="1"/>
</dbReference>
<keyword evidence="14" id="KW-1185">Reference proteome</keyword>
<dbReference type="Gene3D" id="3.40.50.720">
    <property type="entry name" value="NAD(P)-binding Rossmann-like Domain"/>
    <property type="match status" value="1"/>
</dbReference>
<dbReference type="Proteomes" id="UP000051155">
    <property type="component" value="Unassembled WGS sequence"/>
</dbReference>
<protein>
    <recommendedName>
        <fullName evidence="4">Prephenate dehydrogenase</fullName>
        <ecNumber evidence="3">1.3.1.12</ecNumber>
    </recommendedName>
</protein>
<evidence type="ECO:0000259" key="11">
    <source>
        <dbReference type="PROSITE" id="PS51176"/>
    </source>
</evidence>
<evidence type="ECO:0000256" key="1">
    <source>
        <dbReference type="ARBA" id="ARBA00005067"/>
    </source>
</evidence>
<evidence type="ECO:0000256" key="9">
    <source>
        <dbReference type="ARBA" id="ARBA00023141"/>
    </source>
</evidence>
<evidence type="ECO:0000256" key="4">
    <source>
        <dbReference type="ARBA" id="ARBA00016891"/>
    </source>
</evidence>
<dbReference type="GO" id="GO:0070403">
    <property type="term" value="F:NAD+ binding"/>
    <property type="evidence" value="ECO:0007669"/>
    <property type="project" value="InterPro"/>
</dbReference>
<dbReference type="InterPro" id="IPR046826">
    <property type="entry name" value="PDH_N"/>
</dbReference>
<dbReference type="PANTHER" id="PTHR21363">
    <property type="entry name" value="PREPHENATE DEHYDROGENASE"/>
    <property type="match status" value="1"/>
</dbReference>
<dbReference type="PROSITE" id="PS51176">
    <property type="entry name" value="PDH_ADH"/>
    <property type="match status" value="1"/>
</dbReference>
<dbReference type="CDD" id="cd04909">
    <property type="entry name" value="ACT_PDH-BS"/>
    <property type="match status" value="1"/>
</dbReference>
<evidence type="ECO:0000256" key="3">
    <source>
        <dbReference type="ARBA" id="ARBA00012068"/>
    </source>
</evidence>
<evidence type="ECO:0000256" key="6">
    <source>
        <dbReference type="ARBA" id="ARBA00022605"/>
    </source>
</evidence>
<dbReference type="FunFam" id="3.40.50.720:FF:000208">
    <property type="entry name" value="Prephenate dehydrogenase"/>
    <property type="match status" value="1"/>
</dbReference>
<comment type="pathway">
    <text evidence="1">Amino-acid biosynthesis; L-tyrosine biosynthesis; (4-hydroxyphenyl)pyruvate from prephenate (NAD(+) route): step 1/1.</text>
</comment>
<proteinExistence type="inferred from homology"/>
<reference evidence="13 14" key="1">
    <citation type="journal article" date="2015" name="Genome Announc.">
        <title>Expanding the biotechnology potential of lactobacilli through comparative genomics of 213 strains and associated genera.</title>
        <authorList>
            <person name="Sun Z."/>
            <person name="Harris H.M."/>
            <person name="McCann A."/>
            <person name="Guo C."/>
            <person name="Argimon S."/>
            <person name="Zhang W."/>
            <person name="Yang X."/>
            <person name="Jeffery I.B."/>
            <person name="Cooney J.C."/>
            <person name="Kagawa T.F."/>
            <person name="Liu W."/>
            <person name="Song Y."/>
            <person name="Salvetti E."/>
            <person name="Wrobel A."/>
            <person name="Rasinkangas P."/>
            <person name="Parkhill J."/>
            <person name="Rea M.C."/>
            <person name="O'Sullivan O."/>
            <person name="Ritari J."/>
            <person name="Douillard F.P."/>
            <person name="Paul Ross R."/>
            <person name="Yang R."/>
            <person name="Briner A.E."/>
            <person name="Felis G.E."/>
            <person name="de Vos W.M."/>
            <person name="Barrangou R."/>
            <person name="Klaenhammer T.R."/>
            <person name="Caufield P.W."/>
            <person name="Cui Y."/>
            <person name="Zhang H."/>
            <person name="O'Toole P.W."/>
        </authorList>
    </citation>
    <scope>NUCLEOTIDE SEQUENCE [LARGE SCALE GENOMIC DNA]</scope>
    <source>
        <strain evidence="13 14">DSM 19971</strain>
    </source>
</reference>
<evidence type="ECO:0000256" key="7">
    <source>
        <dbReference type="ARBA" id="ARBA00023002"/>
    </source>
</evidence>
<dbReference type="PROSITE" id="PS51671">
    <property type="entry name" value="ACT"/>
    <property type="match status" value="1"/>
</dbReference>
<dbReference type="EC" id="1.3.1.12" evidence="3"/>
<dbReference type="GO" id="GO:0008977">
    <property type="term" value="F:prephenate dehydrogenase (NAD+) activity"/>
    <property type="evidence" value="ECO:0007669"/>
    <property type="project" value="UniProtKB-EC"/>
</dbReference>
<evidence type="ECO:0000313" key="14">
    <source>
        <dbReference type="Proteomes" id="UP000051155"/>
    </source>
</evidence>
<dbReference type="PATRIC" id="fig|1423812.3.peg.456"/>